<dbReference type="Proteomes" id="UP000199228">
    <property type="component" value="Unassembled WGS sequence"/>
</dbReference>
<sequence length="350" mass="37761">MKTIYAEAQADGSVELKEKEINGPGKGEVLLKAKYSAMSPGTECGLLHNAIVPLPTGIGYAMAAEVIEVGEGVEEFKVGDHVVATVEHAQYVVTSELNCTLCPEGVDLKQAAFWNLGHTGMYALRRSKIEMGEPCAVLGQGFVGAITAQCARLAGACPVIVTDLDQGRLDAAKTMGVDYAINTKEDPKGLEKVVEELGLDGLPVIYEATGARGPLMQAAQLVSERGRVVMISQVHGQEMPPIDDPIMQKGASLIGTYVNSKPYKLKRADLLIEGTWPPVMGKKLNAYKNADVWTSDEDIKVFLNMIKYGKLDITPLISHEFKYTDIPKAYAEHVFPDVDPAVTGGLIAWE</sequence>
<dbReference type="Pfam" id="PF00107">
    <property type="entry name" value="ADH_zinc_N"/>
    <property type="match status" value="1"/>
</dbReference>
<reference evidence="8 9" key="1">
    <citation type="submission" date="2016-10" db="EMBL/GenBank/DDBJ databases">
        <authorList>
            <person name="de Groot N.N."/>
        </authorList>
    </citation>
    <scope>NUCLEOTIDE SEQUENCE [LARGE SCALE GENOMIC DNA]</scope>
    <source>
        <strain evidence="8 9">DSM 3217</strain>
    </source>
</reference>
<proteinExistence type="inferred from homology"/>
<dbReference type="InterPro" id="IPR036291">
    <property type="entry name" value="NAD(P)-bd_dom_sf"/>
</dbReference>
<dbReference type="OrthoDB" id="9769198at2"/>
<organism evidence="8 9">
    <name type="scientific">Eubacterium oxidoreducens</name>
    <dbReference type="NCBI Taxonomy" id="1732"/>
    <lineage>
        <taxon>Bacteria</taxon>
        <taxon>Bacillati</taxon>
        <taxon>Bacillota</taxon>
        <taxon>Clostridia</taxon>
        <taxon>Eubacteriales</taxon>
        <taxon>Eubacteriaceae</taxon>
        <taxon>Eubacterium</taxon>
    </lineage>
</organism>
<evidence type="ECO:0000313" key="9">
    <source>
        <dbReference type="Proteomes" id="UP000199228"/>
    </source>
</evidence>
<dbReference type="SUPFAM" id="SSF50129">
    <property type="entry name" value="GroES-like"/>
    <property type="match status" value="1"/>
</dbReference>
<evidence type="ECO:0000259" key="7">
    <source>
        <dbReference type="Pfam" id="PF08240"/>
    </source>
</evidence>
<dbReference type="InterPro" id="IPR013149">
    <property type="entry name" value="ADH-like_C"/>
</dbReference>
<name>A0A1G6BN40_EUBOX</name>
<dbReference type="PANTHER" id="PTHR43350:SF19">
    <property type="entry name" value="D-GULOSIDE 3-DEHYDROGENASE"/>
    <property type="match status" value="1"/>
</dbReference>
<dbReference type="CDD" id="cd08255">
    <property type="entry name" value="2-desacetyl-2-hydroxyethyl_bacteriochlorophyllide_like"/>
    <property type="match status" value="1"/>
</dbReference>
<dbReference type="InterPro" id="IPR011032">
    <property type="entry name" value="GroES-like_sf"/>
</dbReference>
<dbReference type="AlphaFoldDB" id="A0A1G6BN40"/>
<dbReference type="RefSeq" id="WP_090173882.1">
    <property type="nucleotide sequence ID" value="NZ_FMXR01000011.1"/>
</dbReference>
<gene>
    <name evidence="8" type="ORF">SAMN02910417_01655</name>
</gene>
<keyword evidence="4" id="KW-0862">Zinc</keyword>
<dbReference type="Gene3D" id="3.40.50.720">
    <property type="entry name" value="NAD(P)-binding Rossmann-like Domain"/>
    <property type="match status" value="1"/>
</dbReference>
<dbReference type="InterPro" id="IPR013154">
    <property type="entry name" value="ADH-like_N"/>
</dbReference>
<keyword evidence="5" id="KW-0560">Oxidoreductase</keyword>
<dbReference type="SUPFAM" id="SSF51735">
    <property type="entry name" value="NAD(P)-binding Rossmann-fold domains"/>
    <property type="match status" value="1"/>
</dbReference>
<dbReference type="GO" id="GO:0016491">
    <property type="term" value="F:oxidoreductase activity"/>
    <property type="evidence" value="ECO:0007669"/>
    <property type="project" value="UniProtKB-KW"/>
</dbReference>
<keyword evidence="9" id="KW-1185">Reference proteome</keyword>
<evidence type="ECO:0000256" key="4">
    <source>
        <dbReference type="ARBA" id="ARBA00022833"/>
    </source>
</evidence>
<dbReference type="STRING" id="1732.SAMN02910417_01655"/>
<evidence type="ECO:0000313" key="8">
    <source>
        <dbReference type="EMBL" id="SDB22014.1"/>
    </source>
</evidence>
<evidence type="ECO:0000256" key="3">
    <source>
        <dbReference type="ARBA" id="ARBA00022723"/>
    </source>
</evidence>
<evidence type="ECO:0000256" key="5">
    <source>
        <dbReference type="ARBA" id="ARBA00023002"/>
    </source>
</evidence>
<feature type="domain" description="Alcohol dehydrogenase-like C-terminal" evidence="6">
    <location>
        <begin position="143"/>
        <end position="264"/>
    </location>
</feature>
<dbReference type="EMBL" id="FMXR01000011">
    <property type="protein sequence ID" value="SDB22014.1"/>
    <property type="molecule type" value="Genomic_DNA"/>
</dbReference>
<protein>
    <submittedName>
        <fullName evidence="8">Threonine dehydrogenase</fullName>
    </submittedName>
</protein>
<feature type="domain" description="Alcohol dehydrogenase-like N-terminal" evidence="7">
    <location>
        <begin position="25"/>
        <end position="123"/>
    </location>
</feature>
<evidence type="ECO:0000256" key="1">
    <source>
        <dbReference type="ARBA" id="ARBA00001947"/>
    </source>
</evidence>
<dbReference type="PANTHER" id="PTHR43350">
    <property type="entry name" value="NAD-DEPENDENT ALCOHOL DEHYDROGENASE"/>
    <property type="match status" value="1"/>
</dbReference>
<keyword evidence="3" id="KW-0479">Metal-binding</keyword>
<comment type="similarity">
    <text evidence="2">Belongs to the zinc-containing alcohol dehydrogenase family.</text>
</comment>
<evidence type="ECO:0000256" key="2">
    <source>
        <dbReference type="ARBA" id="ARBA00008072"/>
    </source>
</evidence>
<dbReference type="Gene3D" id="3.90.180.10">
    <property type="entry name" value="Medium-chain alcohol dehydrogenases, catalytic domain"/>
    <property type="match status" value="2"/>
</dbReference>
<comment type="cofactor">
    <cofactor evidence="1">
        <name>Zn(2+)</name>
        <dbReference type="ChEBI" id="CHEBI:29105"/>
    </cofactor>
</comment>
<evidence type="ECO:0000259" key="6">
    <source>
        <dbReference type="Pfam" id="PF00107"/>
    </source>
</evidence>
<accession>A0A1G6BN40</accession>
<dbReference type="GO" id="GO:0046872">
    <property type="term" value="F:metal ion binding"/>
    <property type="evidence" value="ECO:0007669"/>
    <property type="project" value="UniProtKB-KW"/>
</dbReference>
<dbReference type="Pfam" id="PF08240">
    <property type="entry name" value="ADH_N"/>
    <property type="match status" value="1"/>
</dbReference>